<reference evidence="2" key="1">
    <citation type="journal article" date="2022" name="Plant J.">
        <title>Strategies of tolerance reflected in two North American maple genomes.</title>
        <authorList>
            <person name="McEvoy S.L."/>
            <person name="Sezen U.U."/>
            <person name="Trouern-Trend A."/>
            <person name="McMahon S.M."/>
            <person name="Schaberg P.G."/>
            <person name="Yang J."/>
            <person name="Wegrzyn J.L."/>
            <person name="Swenson N.G."/>
        </authorList>
    </citation>
    <scope>NUCLEOTIDE SEQUENCE</scope>
    <source>
        <strain evidence="2">NS2018</strain>
    </source>
</reference>
<comment type="caution">
    <text evidence="2">The sequence shown here is derived from an EMBL/GenBank/DDBJ whole genome shotgun (WGS) entry which is preliminary data.</text>
</comment>
<name>A0AA39VXA3_ACESA</name>
<evidence type="ECO:0000256" key="1">
    <source>
        <dbReference type="SAM" id="MobiDB-lite"/>
    </source>
</evidence>
<evidence type="ECO:0000313" key="3">
    <source>
        <dbReference type="Proteomes" id="UP001168877"/>
    </source>
</evidence>
<dbReference type="AlphaFoldDB" id="A0AA39VXA3"/>
<accession>A0AA39VXA3</accession>
<proteinExistence type="predicted"/>
<feature type="region of interest" description="Disordered" evidence="1">
    <location>
        <begin position="18"/>
        <end position="66"/>
    </location>
</feature>
<organism evidence="2 3">
    <name type="scientific">Acer saccharum</name>
    <name type="common">Sugar maple</name>
    <dbReference type="NCBI Taxonomy" id="4024"/>
    <lineage>
        <taxon>Eukaryota</taxon>
        <taxon>Viridiplantae</taxon>
        <taxon>Streptophyta</taxon>
        <taxon>Embryophyta</taxon>
        <taxon>Tracheophyta</taxon>
        <taxon>Spermatophyta</taxon>
        <taxon>Magnoliopsida</taxon>
        <taxon>eudicotyledons</taxon>
        <taxon>Gunneridae</taxon>
        <taxon>Pentapetalae</taxon>
        <taxon>rosids</taxon>
        <taxon>malvids</taxon>
        <taxon>Sapindales</taxon>
        <taxon>Sapindaceae</taxon>
        <taxon>Hippocastanoideae</taxon>
        <taxon>Acereae</taxon>
        <taxon>Acer</taxon>
    </lineage>
</organism>
<protein>
    <submittedName>
        <fullName evidence="2">Uncharacterized protein</fullName>
    </submittedName>
</protein>
<sequence>MSWRPIYSLPKGFVVGIQTGRPGQDGRYQRSGNPDILRQGEGAENPSRSRKNFFASFDPGSEESFC</sequence>
<evidence type="ECO:0000313" key="2">
    <source>
        <dbReference type="EMBL" id="KAK0594538.1"/>
    </source>
</evidence>
<gene>
    <name evidence="2" type="ORF">LWI29_011775</name>
</gene>
<dbReference type="Proteomes" id="UP001168877">
    <property type="component" value="Unassembled WGS sequence"/>
</dbReference>
<keyword evidence="3" id="KW-1185">Reference proteome</keyword>
<reference evidence="2" key="2">
    <citation type="submission" date="2023-06" db="EMBL/GenBank/DDBJ databases">
        <authorList>
            <person name="Swenson N.G."/>
            <person name="Wegrzyn J.L."/>
            <person name="Mcevoy S.L."/>
        </authorList>
    </citation>
    <scope>NUCLEOTIDE SEQUENCE</scope>
    <source>
        <strain evidence="2">NS2018</strain>
        <tissue evidence="2">Leaf</tissue>
    </source>
</reference>
<dbReference type="EMBL" id="JAUESC010000028">
    <property type="protein sequence ID" value="KAK0594538.1"/>
    <property type="molecule type" value="Genomic_DNA"/>
</dbReference>